<feature type="compositionally biased region" description="Low complexity" evidence="5">
    <location>
        <begin position="242"/>
        <end position="267"/>
    </location>
</feature>
<feature type="domain" description="HTH tetR-type" evidence="6">
    <location>
        <begin position="5"/>
        <end position="65"/>
    </location>
</feature>
<dbReference type="STRING" id="52.CMC5_024760"/>
<dbReference type="SUPFAM" id="SSF46689">
    <property type="entry name" value="Homeodomain-like"/>
    <property type="match status" value="1"/>
</dbReference>
<dbReference type="Pfam" id="PF00440">
    <property type="entry name" value="TetR_N"/>
    <property type="match status" value="1"/>
</dbReference>
<evidence type="ECO:0000313" key="7">
    <source>
        <dbReference type="EMBL" id="AKT38331.1"/>
    </source>
</evidence>
<keyword evidence="1" id="KW-0805">Transcription regulation</keyword>
<gene>
    <name evidence="7" type="ORF">CMC5_024760</name>
</gene>
<accession>A0A0K1EBR7</accession>
<protein>
    <recommendedName>
        <fullName evidence="6">HTH tetR-type domain-containing protein</fullName>
    </recommendedName>
</protein>
<organism evidence="7 8">
    <name type="scientific">Chondromyces crocatus</name>
    <dbReference type="NCBI Taxonomy" id="52"/>
    <lineage>
        <taxon>Bacteria</taxon>
        <taxon>Pseudomonadati</taxon>
        <taxon>Myxococcota</taxon>
        <taxon>Polyangia</taxon>
        <taxon>Polyangiales</taxon>
        <taxon>Polyangiaceae</taxon>
        <taxon>Chondromyces</taxon>
    </lineage>
</organism>
<evidence type="ECO:0000256" key="5">
    <source>
        <dbReference type="SAM" id="MobiDB-lite"/>
    </source>
</evidence>
<feature type="DNA-binding region" description="H-T-H motif" evidence="4">
    <location>
        <begin position="28"/>
        <end position="47"/>
    </location>
</feature>
<dbReference type="SUPFAM" id="SSF48498">
    <property type="entry name" value="Tetracyclin repressor-like, C-terminal domain"/>
    <property type="match status" value="1"/>
</dbReference>
<dbReference type="InterPro" id="IPR036271">
    <property type="entry name" value="Tet_transcr_reg_TetR-rel_C_sf"/>
</dbReference>
<keyword evidence="3" id="KW-0804">Transcription</keyword>
<dbReference type="RefSeq" id="WP_082362411.1">
    <property type="nucleotide sequence ID" value="NZ_CP012159.1"/>
</dbReference>
<evidence type="ECO:0000256" key="3">
    <source>
        <dbReference type="ARBA" id="ARBA00023163"/>
    </source>
</evidence>
<dbReference type="InterPro" id="IPR001647">
    <property type="entry name" value="HTH_TetR"/>
</dbReference>
<keyword evidence="2 4" id="KW-0238">DNA-binding</keyword>
<sequence>MATKLDRRQELLRAARAVFSEKGYHEAKIDDIVALAKVAKGTYYLYFRDKRAIFAELVDGLFTRLGGAILHVDPQADVESQIKHNIRAIVAVLLDDPALTSILLSYSAGLDPAFVDQVRSFHQSVKQLLAGSLTEGQRLGMVATGDPALYATFTIGALKEILFENALGKHPRPREEIVTALFDVLRRGYLRTTAGATDRPTHAEPTPAQPAGLAELALAAEPTAKEAASAAKKAAAKKTAAKAKSPASRPTKRAAASAARPASGTATKPPASATTQVAAALPAPSSATKRRLH</sequence>
<name>A0A0K1EBR7_CHOCO</name>
<dbReference type="Gene3D" id="1.10.10.60">
    <property type="entry name" value="Homeodomain-like"/>
    <property type="match status" value="1"/>
</dbReference>
<dbReference type="Proteomes" id="UP000067626">
    <property type="component" value="Chromosome"/>
</dbReference>
<dbReference type="AlphaFoldDB" id="A0A0K1EBR7"/>
<evidence type="ECO:0000256" key="1">
    <source>
        <dbReference type="ARBA" id="ARBA00023015"/>
    </source>
</evidence>
<dbReference type="PANTHER" id="PTHR30055">
    <property type="entry name" value="HTH-TYPE TRANSCRIPTIONAL REGULATOR RUTR"/>
    <property type="match status" value="1"/>
</dbReference>
<dbReference type="PROSITE" id="PS50977">
    <property type="entry name" value="HTH_TETR_2"/>
    <property type="match status" value="1"/>
</dbReference>
<evidence type="ECO:0000313" key="8">
    <source>
        <dbReference type="Proteomes" id="UP000067626"/>
    </source>
</evidence>
<dbReference type="KEGG" id="ccro:CMC5_024760"/>
<dbReference type="GO" id="GO:0003700">
    <property type="term" value="F:DNA-binding transcription factor activity"/>
    <property type="evidence" value="ECO:0007669"/>
    <property type="project" value="TreeGrafter"/>
</dbReference>
<reference evidence="7 8" key="1">
    <citation type="submission" date="2015-07" db="EMBL/GenBank/DDBJ databases">
        <title>Genome analysis of myxobacterium Chondromyces crocatus Cm c5 reveals a high potential for natural compound synthesis and the genetic basis for the loss of fruiting body formation.</title>
        <authorList>
            <person name="Zaburannyi N."/>
            <person name="Bunk B."/>
            <person name="Maier J."/>
            <person name="Overmann J."/>
            <person name="Mueller R."/>
        </authorList>
    </citation>
    <scope>NUCLEOTIDE SEQUENCE [LARGE SCALE GENOMIC DNA]</scope>
    <source>
        <strain evidence="7 8">Cm c5</strain>
    </source>
</reference>
<dbReference type="InterPro" id="IPR009057">
    <property type="entry name" value="Homeodomain-like_sf"/>
</dbReference>
<proteinExistence type="predicted"/>
<evidence type="ECO:0000256" key="4">
    <source>
        <dbReference type="PROSITE-ProRule" id="PRU00335"/>
    </source>
</evidence>
<evidence type="ECO:0000259" key="6">
    <source>
        <dbReference type="PROSITE" id="PS50977"/>
    </source>
</evidence>
<feature type="region of interest" description="Disordered" evidence="5">
    <location>
        <begin position="229"/>
        <end position="293"/>
    </location>
</feature>
<dbReference type="GO" id="GO:0000976">
    <property type="term" value="F:transcription cis-regulatory region binding"/>
    <property type="evidence" value="ECO:0007669"/>
    <property type="project" value="TreeGrafter"/>
</dbReference>
<keyword evidence="8" id="KW-1185">Reference proteome</keyword>
<dbReference type="Gene3D" id="1.10.357.10">
    <property type="entry name" value="Tetracycline Repressor, domain 2"/>
    <property type="match status" value="1"/>
</dbReference>
<dbReference type="OrthoDB" id="9809994at2"/>
<dbReference type="InterPro" id="IPR050109">
    <property type="entry name" value="HTH-type_TetR-like_transc_reg"/>
</dbReference>
<dbReference type="PANTHER" id="PTHR30055:SF238">
    <property type="entry name" value="MYCOFACTOCIN BIOSYNTHESIS TRANSCRIPTIONAL REGULATOR MFTR-RELATED"/>
    <property type="match status" value="1"/>
</dbReference>
<evidence type="ECO:0000256" key="2">
    <source>
        <dbReference type="ARBA" id="ARBA00023125"/>
    </source>
</evidence>
<dbReference type="PRINTS" id="PR00455">
    <property type="entry name" value="HTHTETR"/>
</dbReference>
<dbReference type="EMBL" id="CP012159">
    <property type="protein sequence ID" value="AKT38331.1"/>
    <property type="molecule type" value="Genomic_DNA"/>
</dbReference>